<dbReference type="SUPFAM" id="SSF53067">
    <property type="entry name" value="Actin-like ATPase domain"/>
    <property type="match status" value="2"/>
</dbReference>
<dbReference type="RefSeq" id="XP_018073191.1">
    <property type="nucleotide sequence ID" value="XM_018218342.1"/>
</dbReference>
<dbReference type="STRING" id="149040.A0A194XFB1"/>
<gene>
    <name evidence="2" type="ORF">LY89DRAFT_717366</name>
</gene>
<dbReference type="EMBL" id="KQ947412">
    <property type="protein sequence ID" value="KUJ18836.1"/>
    <property type="molecule type" value="Genomic_DNA"/>
</dbReference>
<feature type="region of interest" description="Disordered" evidence="1">
    <location>
        <begin position="1"/>
        <end position="44"/>
    </location>
</feature>
<protein>
    <recommendedName>
        <fullName evidence="4">Actin-like ATPase domain-containing protein</fullName>
    </recommendedName>
</protein>
<name>A0A194XFB1_MOLSC</name>
<dbReference type="OrthoDB" id="2963168at2759"/>
<dbReference type="Proteomes" id="UP000070700">
    <property type="component" value="Unassembled WGS sequence"/>
</dbReference>
<evidence type="ECO:0000256" key="1">
    <source>
        <dbReference type="SAM" id="MobiDB-lite"/>
    </source>
</evidence>
<evidence type="ECO:0000313" key="2">
    <source>
        <dbReference type="EMBL" id="KUJ18836.1"/>
    </source>
</evidence>
<dbReference type="Gene3D" id="3.30.420.40">
    <property type="match status" value="1"/>
</dbReference>
<dbReference type="KEGG" id="psco:LY89DRAFT_717366"/>
<reference evidence="2 3" key="1">
    <citation type="submission" date="2015-10" db="EMBL/GenBank/DDBJ databases">
        <title>Full genome of DAOMC 229536 Phialocephala scopiformis, a fungal endophyte of spruce producing the potent anti-insectan compound rugulosin.</title>
        <authorList>
            <consortium name="DOE Joint Genome Institute"/>
            <person name="Walker A.K."/>
            <person name="Frasz S.L."/>
            <person name="Seifert K.A."/>
            <person name="Miller J.D."/>
            <person name="Mondo S.J."/>
            <person name="Labutti K."/>
            <person name="Lipzen A."/>
            <person name="Dockter R."/>
            <person name="Kennedy M."/>
            <person name="Grigoriev I.V."/>
            <person name="Spatafora J.W."/>
        </authorList>
    </citation>
    <scope>NUCLEOTIDE SEQUENCE [LARGE SCALE GENOMIC DNA]</scope>
    <source>
        <strain evidence="2 3">CBS 120377</strain>
    </source>
</reference>
<evidence type="ECO:0008006" key="4">
    <source>
        <dbReference type="Google" id="ProtNLM"/>
    </source>
</evidence>
<dbReference type="PANTHER" id="PTHR14187:SF82">
    <property type="entry name" value="FAMILY CHAPERONE, PUTATIVE (AFU_ORTHOLOGUE AFUA_7G08575)-RELATED"/>
    <property type="match status" value="1"/>
</dbReference>
<dbReference type="PANTHER" id="PTHR14187">
    <property type="entry name" value="ALPHA KINASE/ELONGATION FACTOR 2 KINASE"/>
    <property type="match status" value="1"/>
</dbReference>
<accession>A0A194XFB1</accession>
<dbReference type="InParanoid" id="A0A194XFB1"/>
<evidence type="ECO:0000313" key="3">
    <source>
        <dbReference type="Proteomes" id="UP000070700"/>
    </source>
</evidence>
<feature type="region of interest" description="Disordered" evidence="1">
    <location>
        <begin position="338"/>
        <end position="360"/>
    </location>
</feature>
<dbReference type="GeneID" id="28828068"/>
<dbReference type="InterPro" id="IPR043129">
    <property type="entry name" value="ATPase_NBD"/>
</dbReference>
<organism evidence="2 3">
    <name type="scientific">Mollisia scopiformis</name>
    <name type="common">Conifer needle endophyte fungus</name>
    <name type="synonym">Phialocephala scopiformis</name>
    <dbReference type="NCBI Taxonomy" id="149040"/>
    <lineage>
        <taxon>Eukaryota</taxon>
        <taxon>Fungi</taxon>
        <taxon>Dikarya</taxon>
        <taxon>Ascomycota</taxon>
        <taxon>Pezizomycotina</taxon>
        <taxon>Leotiomycetes</taxon>
        <taxon>Helotiales</taxon>
        <taxon>Mollisiaceae</taxon>
        <taxon>Mollisia</taxon>
    </lineage>
</organism>
<keyword evidence="3" id="KW-1185">Reference proteome</keyword>
<sequence>MDALSEAQRRRQASRTFTPPVPPPDQPRSNTPRGSERGTPVRGDVEERRLVIAIDYGTTYTGVAIATPARHRASLEEVDIIQDWGHGMDNHEKIPSVISYSLAPGGEQQWGTNLSPEAIAMVHTKLQLDVAGPSEELELILQALKGMHKLDFKYIMEASGAPKYPCKGPEDIVTDYLTRVFENLLQALKKEPFTITDSLRRTMPVDIIATVPAKWGYRAKDSTFRALQRAGFNSDTFPRLSEMLLISEPEAAAIYTARYEKEKKGIEFLGKDESFVLCDAGGGTVDVVSYQVKQLQPTFEIEPVTLPTGKKCGSIFINLKFKEWLKWHLGEELYQELDQAEESEQEQGQRTTKISSHDSEGMRMRELMKRFDIQKRRFRNDPDKEPILINLPEPFEDLNLDDRVWGGQVTIPYKVMKSFFEPSANDIVQLIDGQREQIEKRRTRLRHVFLVGGFAESVYLQETIRRSLDMRRLDLCIPETSWTAVVRGAAIFGIEKSTNKTLTKMSACGRSYGISHNASFSEISHDTDDHYKDPLTGAVMARDQLVWLIKKDDLILSDKPKKDSFSFEVNFPKVGSRARSLPIYTYGGPRDHLPDRLSNAENELSVFHTIDYDLKDIPLQDFTASKSGLLSRTFYVAPMKLSITLTPQMVHLELHMNEKSVYSKRVMLDAQAEA</sequence>
<dbReference type="CDD" id="cd10170">
    <property type="entry name" value="ASKHA_NBD_HSP70"/>
    <property type="match status" value="1"/>
</dbReference>
<proteinExistence type="predicted"/>
<dbReference type="AlphaFoldDB" id="A0A194XFB1"/>